<name>A0ABY4W2I2_9PROT</name>
<protein>
    <submittedName>
        <fullName evidence="1">DUF4128 domain-containing protein</fullName>
    </submittedName>
</protein>
<sequence>MSYASLQAALDTHLLAYQSANIAFPGRPFRPTHGTAYLEVALLPDPAKSVLLGAQMPLHHSGTYRITVHDPDRQDALATVAALRRHFYPGLELTFEDQLVHLGVASLGSTVPGSAPSPLKQTSLPLSLQWRSYF</sequence>
<dbReference type="Gene3D" id="3.30.2000.20">
    <property type="match status" value="1"/>
</dbReference>
<gene>
    <name evidence="1" type="ORF">NBZ79_12185</name>
</gene>
<dbReference type="RefSeq" id="WP_251932705.1">
    <property type="nucleotide sequence ID" value="NZ_CP098747.1"/>
</dbReference>
<proteinExistence type="predicted"/>
<dbReference type="EMBL" id="CP098747">
    <property type="protein sequence ID" value="USG59935.1"/>
    <property type="molecule type" value="Genomic_DNA"/>
</dbReference>
<dbReference type="InterPro" id="IPR025395">
    <property type="entry name" value="Phage_tail_terminator-like"/>
</dbReference>
<organism evidence="1 2">
    <name type="scientific">Sneathiella marina</name>
    <dbReference type="NCBI Taxonomy" id="2950108"/>
    <lineage>
        <taxon>Bacteria</taxon>
        <taxon>Pseudomonadati</taxon>
        <taxon>Pseudomonadota</taxon>
        <taxon>Alphaproteobacteria</taxon>
        <taxon>Sneathiellales</taxon>
        <taxon>Sneathiellaceae</taxon>
        <taxon>Sneathiella</taxon>
    </lineage>
</organism>
<dbReference type="Proteomes" id="UP001056291">
    <property type="component" value="Chromosome"/>
</dbReference>
<reference evidence="1" key="1">
    <citation type="submission" date="2022-06" db="EMBL/GenBank/DDBJ databases">
        <title>Sneathiella actinostolidae sp. nov., isolated from a sea anemonein the Western Pacific Ocean.</title>
        <authorList>
            <person name="Wei M.J."/>
        </authorList>
    </citation>
    <scope>NUCLEOTIDE SEQUENCE</scope>
    <source>
        <strain evidence="1">PHK-P5</strain>
    </source>
</reference>
<dbReference type="Pfam" id="PF13554">
    <property type="entry name" value="Phage_tail_terminator_5"/>
    <property type="match status" value="1"/>
</dbReference>
<accession>A0ABY4W2I2</accession>
<evidence type="ECO:0000313" key="2">
    <source>
        <dbReference type="Proteomes" id="UP001056291"/>
    </source>
</evidence>
<evidence type="ECO:0000313" key="1">
    <source>
        <dbReference type="EMBL" id="USG59935.1"/>
    </source>
</evidence>
<keyword evidence="2" id="KW-1185">Reference proteome</keyword>